<dbReference type="AlphaFoldDB" id="A0A8H3CNB8"/>
<dbReference type="SUPFAM" id="SSF52047">
    <property type="entry name" value="RNI-like"/>
    <property type="match status" value="1"/>
</dbReference>
<dbReference type="InterPro" id="IPR032675">
    <property type="entry name" value="LRR_dom_sf"/>
</dbReference>
<proteinExistence type="predicted"/>
<dbReference type="Proteomes" id="UP000663831">
    <property type="component" value="Unassembled WGS sequence"/>
</dbReference>
<dbReference type="Gene3D" id="3.80.10.10">
    <property type="entry name" value="Ribonuclease Inhibitor"/>
    <property type="match status" value="1"/>
</dbReference>
<sequence>MTISFPQSSSECSSVNQWEAAGASLVTALANYTNSCLSLSLRFKPNDTCARNLASQIDSALETHSAITLQLYQSGASLSRMRNQVLTPLHHLPEEVLARIFMSVIFDHQNNDFDRLAGNINTRTEVDILRMYRRRRDLISVCSTWRNTISTRAVFWSTILVTNRGIRPHVLESYLQRAGKGILRPVVTAEETISEHVTSALSRHVPQIHSLMIQSCSNLVFNHVIDVFLRKDDPHSLHELSLRRIRNRHLPLEAQYIFSRNPRSGSLASSTLIESLSILRVSGAYFHWDPARAANLVELHLRNILFGTEAEMIVYLKSISSVPQLRDLKIFSFTYTHISTNSIRPHTISFPTLQTLTIGDCHLEYLKLMIVSIDPGSHRLILCVTEISFHIDHSLDVLQDLPNVEGLMEVLKLAPVDSLLLDGDCGELLRWGMDLCDFLACTPKLKTLKLGGWTMNSSLWDALVRPNINDTEEDSDHSEFPRLRSLHLISVRICEEEGLKTLVQSHQIQRLELSLRQSSPEEPRRPQPLSVETVEWLRSEVPELHLVDLENHPPDLNVFTRELDDDFW</sequence>
<accession>A0A8H3CNB8</accession>
<evidence type="ECO:0000313" key="1">
    <source>
        <dbReference type="EMBL" id="CAE6492787.1"/>
    </source>
</evidence>
<dbReference type="EMBL" id="CAJMWV010004068">
    <property type="protein sequence ID" value="CAE6492787.1"/>
    <property type="molecule type" value="Genomic_DNA"/>
</dbReference>
<protein>
    <recommendedName>
        <fullName evidence="3">F-box domain-containing protein</fullName>
    </recommendedName>
</protein>
<evidence type="ECO:0008006" key="3">
    <source>
        <dbReference type="Google" id="ProtNLM"/>
    </source>
</evidence>
<name>A0A8H3CNB8_9AGAM</name>
<evidence type="ECO:0000313" key="2">
    <source>
        <dbReference type="Proteomes" id="UP000663831"/>
    </source>
</evidence>
<comment type="caution">
    <text evidence="1">The sequence shown here is derived from an EMBL/GenBank/DDBJ whole genome shotgun (WGS) entry which is preliminary data.</text>
</comment>
<reference evidence="1" key="1">
    <citation type="submission" date="2021-01" db="EMBL/GenBank/DDBJ databases">
        <authorList>
            <person name="Kaushik A."/>
        </authorList>
    </citation>
    <scope>NUCLEOTIDE SEQUENCE</scope>
    <source>
        <strain evidence="1">AG3-1AP</strain>
    </source>
</reference>
<gene>
    <name evidence="1" type="ORF">RDB_LOCUS110775</name>
</gene>
<organism evidence="1 2">
    <name type="scientific">Rhizoctonia solani</name>
    <dbReference type="NCBI Taxonomy" id="456999"/>
    <lineage>
        <taxon>Eukaryota</taxon>
        <taxon>Fungi</taxon>
        <taxon>Dikarya</taxon>
        <taxon>Basidiomycota</taxon>
        <taxon>Agaricomycotina</taxon>
        <taxon>Agaricomycetes</taxon>
        <taxon>Cantharellales</taxon>
        <taxon>Ceratobasidiaceae</taxon>
        <taxon>Rhizoctonia</taxon>
    </lineage>
</organism>